<dbReference type="SUPFAM" id="SSF53474">
    <property type="entry name" value="alpha/beta-Hydrolases"/>
    <property type="match status" value="1"/>
</dbReference>
<dbReference type="InterPro" id="IPR029058">
    <property type="entry name" value="AB_hydrolase_fold"/>
</dbReference>
<dbReference type="GO" id="GO:0004185">
    <property type="term" value="F:serine-type carboxypeptidase activity"/>
    <property type="evidence" value="ECO:0007669"/>
    <property type="project" value="InterPro"/>
</dbReference>
<accession>A0A915MGQ7</accession>
<evidence type="ECO:0000256" key="1">
    <source>
        <dbReference type="ARBA" id="ARBA00009431"/>
    </source>
</evidence>
<keyword evidence="2" id="KW-1185">Reference proteome</keyword>
<dbReference type="AlphaFoldDB" id="A0A915MGQ7"/>
<comment type="similarity">
    <text evidence="1">Belongs to the peptidase S10 family.</text>
</comment>
<organism evidence="2 3">
    <name type="scientific">Meloidogyne javanica</name>
    <name type="common">Root-knot nematode worm</name>
    <dbReference type="NCBI Taxonomy" id="6303"/>
    <lineage>
        <taxon>Eukaryota</taxon>
        <taxon>Metazoa</taxon>
        <taxon>Ecdysozoa</taxon>
        <taxon>Nematoda</taxon>
        <taxon>Chromadorea</taxon>
        <taxon>Rhabditida</taxon>
        <taxon>Tylenchina</taxon>
        <taxon>Tylenchomorpha</taxon>
        <taxon>Tylenchoidea</taxon>
        <taxon>Meloidogynidae</taxon>
        <taxon>Meloidogyninae</taxon>
        <taxon>Meloidogyne</taxon>
        <taxon>Meloidogyne incognita group</taxon>
    </lineage>
</organism>
<dbReference type="Proteomes" id="UP000887561">
    <property type="component" value="Unplaced"/>
</dbReference>
<reference evidence="3" key="1">
    <citation type="submission" date="2022-11" db="UniProtKB">
        <authorList>
            <consortium name="WormBaseParasite"/>
        </authorList>
    </citation>
    <scope>IDENTIFICATION</scope>
</reference>
<dbReference type="InterPro" id="IPR001563">
    <property type="entry name" value="Peptidase_S10"/>
</dbReference>
<name>A0A915MGQ7_MELJA</name>
<dbReference type="WBParaSite" id="scaffold40416_cov284.g23710">
    <property type="protein sequence ID" value="scaffold40416_cov284.g23710"/>
    <property type="gene ID" value="scaffold40416_cov284.g23710"/>
</dbReference>
<dbReference type="GO" id="GO:0006508">
    <property type="term" value="P:proteolysis"/>
    <property type="evidence" value="ECO:0007669"/>
    <property type="project" value="InterPro"/>
</dbReference>
<dbReference type="Gene3D" id="3.40.50.11320">
    <property type="match status" value="1"/>
</dbReference>
<sequence length="58" mass="6657">LKTPKRPWLLDGQIGGWVTDYHGDLTFLTVKGVGHMVTKWAPARADYIIKQFLMDKEI</sequence>
<proteinExistence type="inferred from homology"/>
<dbReference type="Pfam" id="PF00450">
    <property type="entry name" value="Peptidase_S10"/>
    <property type="match status" value="1"/>
</dbReference>
<evidence type="ECO:0000313" key="2">
    <source>
        <dbReference type="Proteomes" id="UP000887561"/>
    </source>
</evidence>
<evidence type="ECO:0000313" key="3">
    <source>
        <dbReference type="WBParaSite" id="scaffold40416_cov284.g23710"/>
    </source>
</evidence>
<protein>
    <submittedName>
        <fullName evidence="3">Serine carboxypeptidase</fullName>
    </submittedName>
</protein>